<feature type="transmembrane region" description="Helical" evidence="1">
    <location>
        <begin position="198"/>
        <end position="216"/>
    </location>
</feature>
<feature type="transmembrane region" description="Helical" evidence="1">
    <location>
        <begin position="176"/>
        <end position="192"/>
    </location>
</feature>
<comment type="caution">
    <text evidence="3">The sequence shown here is derived from an EMBL/GenBank/DDBJ whole genome shotgun (WGS) entry which is preliminary data.</text>
</comment>
<keyword evidence="1" id="KW-1133">Transmembrane helix</keyword>
<protein>
    <submittedName>
        <fullName evidence="2">Predicted membrane protein</fullName>
    </submittedName>
    <submittedName>
        <fullName evidence="3">YfhO family protein</fullName>
    </submittedName>
</protein>
<reference evidence="2 4" key="1">
    <citation type="submission" date="2015-09" db="EMBL/GenBank/DDBJ databases">
        <authorList>
            <consortium name="Pathogen Informatics"/>
        </authorList>
    </citation>
    <scope>NUCLEOTIDE SEQUENCE [LARGE SCALE GENOMIC DNA]</scope>
    <source>
        <strain evidence="2 4">2789STDY5608822</strain>
    </source>
</reference>
<feature type="transmembrane region" description="Helical" evidence="1">
    <location>
        <begin position="409"/>
        <end position="428"/>
    </location>
</feature>
<keyword evidence="1" id="KW-0472">Membrane</keyword>
<feature type="transmembrane region" description="Helical" evidence="1">
    <location>
        <begin position="228"/>
        <end position="245"/>
    </location>
</feature>
<dbReference type="PANTHER" id="PTHR38454">
    <property type="entry name" value="INTEGRAL MEMBRANE PROTEIN-RELATED"/>
    <property type="match status" value="1"/>
</dbReference>
<evidence type="ECO:0000313" key="2">
    <source>
        <dbReference type="EMBL" id="CUO91522.1"/>
    </source>
</evidence>
<sequence length="834" mass="92902">MRSIMQKWGKHIAAVAVFLVLTVVYFAPAVFEGKSIRQGDMEKAVGMGGSQMEKYEKSAQPGEFSVWSDAMFGGMPYAGGYGNPAPKLPGYTLLEAPLKDIGYLNAGMVFTGLVCFYILMCVMGVNWWLALAGSIAFALASYNIIIIEAGHITKAYVIAYMPLTLAGMALLFKRKYLWGGIVFLLGVALSISNGHIQITYYLLLLCLFVYLGYVFAKLREKTYKELGKVTVIMVGCVILAILPNAQNMYAHWDLGKNSIRGATELTTTTASGEKISSGLDKDYAFAWSYGKGELLTLLVPNAYGGGSGGMLGPDSELYKELRAKGAQVGKEVQAPTYWGEKTFTSGPVYFGALVCFLFIIGMFVIRNPIKWWLFAGSVFLIFLALGRNFDGFNDFMFHYLPMYNKFRTVEMALVIPGMVFPIIAIWGLKEIVSGKVDDALFKRGLIVSLAITGGLCLILWVMPSMLLDFRSSFDAQYQLPDWYYNALLMDRASLASADAMRSLIFILLGAALLFWYYTVKDRKKAGTIVGIGVAVLMLADLWTVDKRYLNDGDFVRQKAVDVYKETVADQEIFKDKDPSYRVVTLNNPFQETSVSYYHHSIGGYYAAKLRRYQELIDHRLQGELNSVIGAFQKAQTAEDLMGAFAACPSLNMLNTRYIIYNPEQPPLRNPFAFGNAWFVDKVEVVENADAEIAALNTINPLTTAVVDKRFADEVKGFTPQLDSTATITLDSYRPNKLVYTTKTNSEQLAVFSEIYYQPGWEVTIDGKPASHFRADWILRAMLVPAGEHQIVFEFRPQGYITAAYITSFSSLIILLLLIGAVGYSVWKARKQKEI</sequence>
<keyword evidence="1" id="KW-0812">Transmembrane</keyword>
<dbReference type="InterPro" id="IPR018580">
    <property type="entry name" value="Uncharacterised_YfhO"/>
</dbReference>
<dbReference type="EMBL" id="WKMY01000011">
    <property type="protein sequence ID" value="MRY94526.1"/>
    <property type="molecule type" value="Genomic_DNA"/>
</dbReference>
<evidence type="ECO:0000313" key="5">
    <source>
        <dbReference type="Proteomes" id="UP000461276"/>
    </source>
</evidence>
<feature type="transmembrane region" description="Helical" evidence="1">
    <location>
        <begin position="499"/>
        <end position="518"/>
    </location>
</feature>
<dbReference type="Pfam" id="PF09586">
    <property type="entry name" value="YfhO"/>
    <property type="match status" value="1"/>
</dbReference>
<dbReference type="Proteomes" id="UP000095455">
    <property type="component" value="Unassembled WGS sequence"/>
</dbReference>
<dbReference type="OMA" id="MPTYQLG"/>
<gene>
    <name evidence="2" type="ORF">ERS852380_03450</name>
    <name evidence="3" type="ORF">GKD67_15095</name>
</gene>
<dbReference type="PANTHER" id="PTHR38454:SF1">
    <property type="entry name" value="INTEGRAL MEMBRANE PROTEIN"/>
    <property type="match status" value="1"/>
</dbReference>
<dbReference type="RefSeq" id="WP_011966980.1">
    <property type="nucleotide sequence ID" value="NZ_CABMKT010000001.1"/>
</dbReference>
<feature type="transmembrane region" description="Helical" evidence="1">
    <location>
        <begin position="372"/>
        <end position="389"/>
    </location>
</feature>
<accession>A0A174IVN2</accession>
<feature type="transmembrane region" description="Helical" evidence="1">
    <location>
        <begin position="12"/>
        <end position="31"/>
    </location>
</feature>
<reference evidence="3 5" key="2">
    <citation type="journal article" date="2019" name="Nat. Med.">
        <title>A library of human gut bacterial isolates paired with longitudinal multiomics data enables mechanistic microbiome research.</title>
        <authorList>
            <person name="Poyet M."/>
            <person name="Groussin M."/>
            <person name="Gibbons S.M."/>
            <person name="Avila-Pacheco J."/>
            <person name="Jiang X."/>
            <person name="Kearney S.M."/>
            <person name="Perrotta A.R."/>
            <person name="Berdy B."/>
            <person name="Zhao S."/>
            <person name="Lieberman T.D."/>
            <person name="Swanson P.K."/>
            <person name="Smith M."/>
            <person name="Roesemann S."/>
            <person name="Alexander J.E."/>
            <person name="Rich S.A."/>
            <person name="Livny J."/>
            <person name="Vlamakis H."/>
            <person name="Clish C."/>
            <person name="Bullock K."/>
            <person name="Deik A."/>
            <person name="Scott J."/>
            <person name="Pierce K.A."/>
            <person name="Xavier R.J."/>
            <person name="Alm E.J."/>
        </authorList>
    </citation>
    <scope>NUCLEOTIDE SEQUENCE [LARGE SCALE GENOMIC DNA]</scope>
    <source>
        <strain evidence="3 5">BIOML-A9</strain>
    </source>
</reference>
<proteinExistence type="predicted"/>
<organism evidence="3 5">
    <name type="scientific">Parabacteroides distasonis</name>
    <dbReference type="NCBI Taxonomy" id="823"/>
    <lineage>
        <taxon>Bacteria</taxon>
        <taxon>Pseudomonadati</taxon>
        <taxon>Bacteroidota</taxon>
        <taxon>Bacteroidia</taxon>
        <taxon>Bacteroidales</taxon>
        <taxon>Tannerellaceae</taxon>
        <taxon>Parabacteroides</taxon>
    </lineage>
</organism>
<feature type="transmembrane region" description="Helical" evidence="1">
    <location>
        <begin position="101"/>
        <end position="120"/>
    </location>
</feature>
<feature type="transmembrane region" description="Helical" evidence="1">
    <location>
        <begin position="440"/>
        <end position="462"/>
    </location>
</feature>
<evidence type="ECO:0000313" key="3">
    <source>
        <dbReference type="EMBL" id="MRY94526.1"/>
    </source>
</evidence>
<dbReference type="AlphaFoldDB" id="A0A174IVN2"/>
<feature type="transmembrane region" description="Helical" evidence="1">
    <location>
        <begin position="153"/>
        <end position="171"/>
    </location>
</feature>
<evidence type="ECO:0000256" key="1">
    <source>
        <dbReference type="SAM" id="Phobius"/>
    </source>
</evidence>
<dbReference type="Proteomes" id="UP000461276">
    <property type="component" value="Unassembled WGS sequence"/>
</dbReference>
<feature type="transmembrane region" description="Helical" evidence="1">
    <location>
        <begin position="348"/>
        <end position="365"/>
    </location>
</feature>
<feature type="transmembrane region" description="Helical" evidence="1">
    <location>
        <begin position="525"/>
        <end position="544"/>
    </location>
</feature>
<name>A0A174IVN2_PARDI</name>
<evidence type="ECO:0000313" key="4">
    <source>
        <dbReference type="Proteomes" id="UP000095455"/>
    </source>
</evidence>
<feature type="transmembrane region" description="Helical" evidence="1">
    <location>
        <begin position="127"/>
        <end position="147"/>
    </location>
</feature>
<feature type="transmembrane region" description="Helical" evidence="1">
    <location>
        <begin position="802"/>
        <end position="826"/>
    </location>
</feature>
<dbReference type="EMBL" id="CYYK01000013">
    <property type="protein sequence ID" value="CUO91522.1"/>
    <property type="molecule type" value="Genomic_DNA"/>
</dbReference>